<dbReference type="Pfam" id="PF03782">
    <property type="entry name" value="AMOP"/>
    <property type="match status" value="1"/>
</dbReference>
<evidence type="ECO:0000256" key="5">
    <source>
        <dbReference type="SAM" id="MobiDB-lite"/>
    </source>
</evidence>
<dbReference type="PANTHER" id="PTHR10239:SF29">
    <property type="entry name" value="AMOP DOMAIN-CONTAINING PROTEIN"/>
    <property type="match status" value="1"/>
</dbReference>
<keyword evidence="4" id="KW-1015">Disulfide bond</keyword>
<dbReference type="GO" id="GO:0005576">
    <property type="term" value="C:extracellular region"/>
    <property type="evidence" value="ECO:0007669"/>
    <property type="project" value="UniProtKB-SubCell"/>
</dbReference>
<dbReference type="EMBL" id="OZ034827">
    <property type="protein sequence ID" value="CAL1682857.1"/>
    <property type="molecule type" value="Genomic_DNA"/>
</dbReference>
<evidence type="ECO:0000256" key="2">
    <source>
        <dbReference type="ARBA" id="ARBA00022525"/>
    </source>
</evidence>
<gene>
    <name evidence="7" type="ORF">LPLAT_LOCUS8712</name>
</gene>
<dbReference type="AlphaFoldDB" id="A0AAV2NRA9"/>
<keyword evidence="8" id="KW-1185">Reference proteome</keyword>
<reference evidence="7" key="1">
    <citation type="submission" date="2024-04" db="EMBL/GenBank/DDBJ databases">
        <authorList>
            <consortium name="Molecular Ecology Group"/>
        </authorList>
    </citation>
    <scope>NUCLEOTIDE SEQUENCE</scope>
</reference>
<dbReference type="SMART" id="SM00723">
    <property type="entry name" value="AMOP"/>
    <property type="match status" value="1"/>
</dbReference>
<evidence type="ECO:0000313" key="7">
    <source>
        <dbReference type="EMBL" id="CAL1682857.1"/>
    </source>
</evidence>
<proteinExistence type="predicted"/>
<evidence type="ECO:0000256" key="4">
    <source>
        <dbReference type="ARBA" id="ARBA00023157"/>
    </source>
</evidence>
<accession>A0AAV2NRA9</accession>
<comment type="subcellular location">
    <subcellularLocation>
        <location evidence="1">Secreted</location>
    </subcellularLocation>
</comment>
<dbReference type="InterPro" id="IPR005533">
    <property type="entry name" value="AMOP_dom"/>
</dbReference>
<protein>
    <recommendedName>
        <fullName evidence="6">AMOP domain-containing protein</fullName>
    </recommendedName>
</protein>
<dbReference type="InterPro" id="IPR051867">
    <property type="entry name" value="Angio_Inhib/Adhesion_GPCR"/>
</dbReference>
<keyword evidence="2" id="KW-0964">Secreted</keyword>
<dbReference type="PANTHER" id="PTHR10239">
    <property type="entry name" value="ISTHMIN-2"/>
    <property type="match status" value="1"/>
</dbReference>
<organism evidence="7 8">
    <name type="scientific">Lasius platythorax</name>
    <dbReference type="NCBI Taxonomy" id="488582"/>
    <lineage>
        <taxon>Eukaryota</taxon>
        <taxon>Metazoa</taxon>
        <taxon>Ecdysozoa</taxon>
        <taxon>Arthropoda</taxon>
        <taxon>Hexapoda</taxon>
        <taxon>Insecta</taxon>
        <taxon>Pterygota</taxon>
        <taxon>Neoptera</taxon>
        <taxon>Endopterygota</taxon>
        <taxon>Hymenoptera</taxon>
        <taxon>Apocrita</taxon>
        <taxon>Aculeata</taxon>
        <taxon>Formicoidea</taxon>
        <taxon>Formicidae</taxon>
        <taxon>Formicinae</taxon>
        <taxon>Lasius</taxon>
        <taxon>Lasius</taxon>
    </lineage>
</organism>
<keyword evidence="3" id="KW-0732">Signal</keyword>
<evidence type="ECO:0000313" key="8">
    <source>
        <dbReference type="Proteomes" id="UP001497644"/>
    </source>
</evidence>
<evidence type="ECO:0000256" key="1">
    <source>
        <dbReference type="ARBA" id="ARBA00004613"/>
    </source>
</evidence>
<dbReference type="Proteomes" id="UP001497644">
    <property type="component" value="Chromosome 4"/>
</dbReference>
<feature type="domain" description="AMOP" evidence="6">
    <location>
        <begin position="214"/>
        <end position="374"/>
    </location>
</feature>
<name>A0AAV2NRA9_9HYME</name>
<feature type="region of interest" description="Disordered" evidence="5">
    <location>
        <begin position="90"/>
        <end position="135"/>
    </location>
</feature>
<sequence>MAVRSKCSERRVSKKRNAVVPRIGFCINKMTALRIICLAAIFPSILAIPYNDKNYQVENSNTIRDVEREGDEIETLRRLPDSPFEHLFDEKDEKFHPVQTRHRRSDRTKSNAESSTLTKEKNNEETTFVSESESPGEINLYDQTLADIDILFRSRASRSENADIYDTNIESLDSHEDEPHEGFNSLLIRLFEALQNDSAKDDRDVLKGSNSIGNTSNDEDRCQKWLDNREKIEQAFPGSIDELPACPCRYPNDIFYDDLIWDRNRRKKFRWRDASNDPQRLVYKRGAFYCVRSLPAQGSENIGAQHCCYDEERRLLTRGSGAGTPYIVSPDMSLVLHDKIDLLPWRLCKGDFTRYNKVRVPNNENDCEVNPDDEDYEYQVENAKNY</sequence>
<evidence type="ECO:0000256" key="3">
    <source>
        <dbReference type="ARBA" id="ARBA00022729"/>
    </source>
</evidence>
<evidence type="ECO:0000259" key="6">
    <source>
        <dbReference type="PROSITE" id="PS50856"/>
    </source>
</evidence>
<dbReference type="PROSITE" id="PS50856">
    <property type="entry name" value="AMOP"/>
    <property type="match status" value="1"/>
</dbReference>